<dbReference type="InterPro" id="IPR021558">
    <property type="entry name" value="MazE-like"/>
</dbReference>
<keyword evidence="3" id="KW-1185">Reference proteome</keyword>
<dbReference type="EMBL" id="JACHIH010000029">
    <property type="protein sequence ID" value="MBB5049044.1"/>
    <property type="molecule type" value="Genomic_DNA"/>
</dbReference>
<sequence>MPTTPKKPPAKTPRERIATRRRRLRAQGLRPVQHWVPDLRDPKVLADLRRQAKLMAQHPENDAIDDWIEQVYDWDAWK</sequence>
<dbReference type="RefSeq" id="WP_184260661.1">
    <property type="nucleotide sequence ID" value="NZ_JACHIH010000029.1"/>
</dbReference>
<gene>
    <name evidence="2" type="ORF">HNR60_003816</name>
</gene>
<evidence type="ECO:0000256" key="1">
    <source>
        <dbReference type="SAM" id="MobiDB-lite"/>
    </source>
</evidence>
<comment type="caution">
    <text evidence="2">The sequence shown here is derived from an EMBL/GenBank/DDBJ whole genome shotgun (WGS) entry which is preliminary data.</text>
</comment>
<accession>A0A7W7Z6S7</accession>
<evidence type="ECO:0008006" key="4">
    <source>
        <dbReference type="Google" id="ProtNLM"/>
    </source>
</evidence>
<name>A0A7W7Z6S7_9BRAD</name>
<dbReference type="Proteomes" id="UP000542353">
    <property type="component" value="Unassembled WGS sequence"/>
</dbReference>
<reference evidence="2 3" key="1">
    <citation type="submission" date="2020-08" db="EMBL/GenBank/DDBJ databases">
        <title>Genomic Encyclopedia of Type Strains, Phase IV (KMG-IV): sequencing the most valuable type-strain genomes for metagenomic binning, comparative biology and taxonomic classification.</title>
        <authorList>
            <person name="Goeker M."/>
        </authorList>
    </citation>
    <scope>NUCLEOTIDE SEQUENCE [LARGE SCALE GENOMIC DNA]</scope>
    <source>
        <strain evidence="2 3">DSM 12706</strain>
    </source>
</reference>
<dbReference type="AlphaFoldDB" id="A0A7W7Z6S7"/>
<feature type="region of interest" description="Disordered" evidence="1">
    <location>
        <begin position="1"/>
        <end position="23"/>
    </location>
</feature>
<proteinExistence type="predicted"/>
<protein>
    <recommendedName>
        <fullName evidence="4">DUF3018 family protein</fullName>
    </recommendedName>
</protein>
<dbReference type="Pfam" id="PF11455">
    <property type="entry name" value="MazE-like"/>
    <property type="match status" value="1"/>
</dbReference>
<evidence type="ECO:0000313" key="2">
    <source>
        <dbReference type="EMBL" id="MBB5049044.1"/>
    </source>
</evidence>
<feature type="compositionally biased region" description="Pro residues" evidence="1">
    <location>
        <begin position="1"/>
        <end position="11"/>
    </location>
</feature>
<organism evidence="2 3">
    <name type="scientific">Rhodopseudomonas rhenobacensis</name>
    <dbReference type="NCBI Taxonomy" id="87461"/>
    <lineage>
        <taxon>Bacteria</taxon>
        <taxon>Pseudomonadati</taxon>
        <taxon>Pseudomonadota</taxon>
        <taxon>Alphaproteobacteria</taxon>
        <taxon>Hyphomicrobiales</taxon>
        <taxon>Nitrobacteraceae</taxon>
        <taxon>Rhodopseudomonas</taxon>
    </lineage>
</organism>
<evidence type="ECO:0000313" key="3">
    <source>
        <dbReference type="Proteomes" id="UP000542353"/>
    </source>
</evidence>